<proteinExistence type="predicted"/>
<feature type="transmembrane region" description="Helical" evidence="1">
    <location>
        <begin position="348"/>
        <end position="370"/>
    </location>
</feature>
<dbReference type="EMBL" id="AP027151">
    <property type="protein sequence ID" value="BDV43613.1"/>
    <property type="molecule type" value="Genomic_DNA"/>
</dbReference>
<dbReference type="InterPro" id="IPR011852">
    <property type="entry name" value="TRAP_TAXI"/>
</dbReference>
<dbReference type="PANTHER" id="PTHR42941:SF1">
    <property type="entry name" value="SLL1037 PROTEIN"/>
    <property type="match status" value="1"/>
</dbReference>
<organism evidence="2 3">
    <name type="scientific">Geotalea uraniireducens</name>
    <dbReference type="NCBI Taxonomy" id="351604"/>
    <lineage>
        <taxon>Bacteria</taxon>
        <taxon>Pseudomonadati</taxon>
        <taxon>Thermodesulfobacteriota</taxon>
        <taxon>Desulfuromonadia</taxon>
        <taxon>Geobacterales</taxon>
        <taxon>Geobacteraceae</taxon>
        <taxon>Geotalea</taxon>
    </lineage>
</organism>
<dbReference type="SUPFAM" id="SSF53850">
    <property type="entry name" value="Periplasmic binding protein-like II"/>
    <property type="match status" value="1"/>
</dbReference>
<name>A0ABM8EM11_9BACT</name>
<keyword evidence="1" id="KW-0472">Membrane</keyword>
<feature type="transmembrane region" description="Helical" evidence="1">
    <location>
        <begin position="21"/>
        <end position="47"/>
    </location>
</feature>
<dbReference type="RefSeq" id="WP_281999739.1">
    <property type="nucleotide sequence ID" value="NZ_AP027151.1"/>
</dbReference>
<dbReference type="PANTHER" id="PTHR42941">
    <property type="entry name" value="SLL1037 PROTEIN"/>
    <property type="match status" value="1"/>
</dbReference>
<accession>A0ABM8EM11</accession>
<sequence>MKENIKILAAMRPFARFTRISLRDLVVTVLPVLLVTAIGIGAAYWLMRPAPPNTLTITAGPTGSTFQLYAKKYQKVLAQKGIKLKILPSNGSLENLDRLLDPAAKVDVGFVQGGLAKGRQVDRLFSLGSVFHEPLALFYRSAKPLTLISQLAGKRLAIGPEGSGTRAVALELLKANGIGPDNATLLDLSGEAAAWGLVDGTVDAAFLMGDSATPGDMRSLIWTPGVHLYDFVQAEAYSRRYPYLNQLVIPMGALDFGQNIPGADVHLLAPTVELVARDTLHPALSDLLIEAAKEVHGRATLLQSAGEFPAPVEHEYRLSDDAKRYYTSGKKFLYRSLPFWLATLVDRFLVLFVPVVVLFIPGLKLVPALYSWRIRSRIYRWYGLLISIERTLLAQQSAEERTETLRRLDEIEAGVNGMKIPLAYADQFYVLRDHIRFVRERYAKESAAG</sequence>
<reference evidence="2 3" key="1">
    <citation type="submission" date="2022-12" db="EMBL/GenBank/DDBJ databases">
        <title>Polyphasic characterization of Geotalea uranireducens NIT-SL11 newly isolated from a complex of sewage sludge and microbially reduced graphene oxide.</title>
        <authorList>
            <person name="Xie L."/>
            <person name="Yoshida N."/>
            <person name="Meng L."/>
        </authorList>
    </citation>
    <scope>NUCLEOTIDE SEQUENCE [LARGE SCALE GENOMIC DNA]</scope>
    <source>
        <strain evidence="2 3">NIT-SL11</strain>
    </source>
</reference>
<dbReference type="Pfam" id="PF16868">
    <property type="entry name" value="NMT1_3"/>
    <property type="match status" value="1"/>
</dbReference>
<gene>
    <name evidence="2" type="ORF">GURASL_25360</name>
</gene>
<evidence type="ECO:0000256" key="1">
    <source>
        <dbReference type="SAM" id="Phobius"/>
    </source>
</evidence>
<keyword evidence="1" id="KW-0812">Transmembrane</keyword>
<dbReference type="Proteomes" id="UP001317705">
    <property type="component" value="Chromosome"/>
</dbReference>
<evidence type="ECO:0000313" key="3">
    <source>
        <dbReference type="Proteomes" id="UP001317705"/>
    </source>
</evidence>
<dbReference type="Gene3D" id="3.40.190.10">
    <property type="entry name" value="Periplasmic binding protein-like II"/>
    <property type="match status" value="2"/>
</dbReference>
<protein>
    <submittedName>
        <fullName evidence="2">C4-dicarboxylate ABC transporter substrate-binding protein</fullName>
    </submittedName>
</protein>
<keyword evidence="1" id="KW-1133">Transmembrane helix</keyword>
<evidence type="ECO:0000313" key="2">
    <source>
        <dbReference type="EMBL" id="BDV43613.1"/>
    </source>
</evidence>
<keyword evidence="3" id="KW-1185">Reference proteome</keyword>